<dbReference type="Proteomes" id="UP001651158">
    <property type="component" value="Unassembled WGS sequence"/>
</dbReference>
<keyword evidence="2" id="KW-1185">Reference proteome</keyword>
<reference evidence="1 2" key="1">
    <citation type="journal article" date="2022" name="Front. Cell. Infect. Microbiol.">
        <title>The Genomes of Two Strains of Taenia crassiceps the Animal Model for the Study of Human Cysticercosis.</title>
        <authorList>
            <person name="Bobes R.J."/>
            <person name="Estrada K."/>
            <person name="Rios-Valencia D.G."/>
            <person name="Calderon-Gallegos A."/>
            <person name="de la Torre P."/>
            <person name="Carrero J.C."/>
            <person name="Sanchez-Flores A."/>
            <person name="Laclette J.P."/>
        </authorList>
    </citation>
    <scope>NUCLEOTIDE SEQUENCE [LARGE SCALE GENOMIC DNA]</scope>
    <source>
        <strain evidence="1">WFUcys</strain>
    </source>
</reference>
<accession>A0ABR4QET2</accession>
<comment type="caution">
    <text evidence="1">The sequence shown here is derived from an EMBL/GenBank/DDBJ whole genome shotgun (WGS) entry which is preliminary data.</text>
</comment>
<name>A0ABR4QET2_9CEST</name>
<evidence type="ECO:0000313" key="2">
    <source>
        <dbReference type="Proteomes" id="UP001651158"/>
    </source>
</evidence>
<proteinExistence type="predicted"/>
<evidence type="ECO:0000313" key="1">
    <source>
        <dbReference type="EMBL" id="KAL5107979.1"/>
    </source>
</evidence>
<protein>
    <submittedName>
        <fullName evidence="1">Uncharacterized protein</fullName>
    </submittedName>
</protein>
<dbReference type="EMBL" id="JAKROA010000004">
    <property type="protein sequence ID" value="KAL5107979.1"/>
    <property type="molecule type" value="Genomic_DNA"/>
</dbReference>
<gene>
    <name evidence="1" type="ORF">TcWFU_007406</name>
</gene>
<sequence>MVNGYDSLQVKMPACGSTKIRSRDKAVLDKTVPSSSQSGAIEAPHFRDLQLSTSRWCSLSSYQRSFRSTDWLRLKKRVPTIQKYIEELRKALYSFYRELNKAEMTLAKHRMPQLDPIILPAVESSAVLQRLCNDLRLTSLEKEVFGAYRGFANFVNEAFGNSEMVLLKLPDMAKCICEIEDILEEDLLPDGFQALAGRILYHVMEIHRIFRSVWVERLQDLLRRQFEISDTH</sequence>
<organism evidence="1 2">
    <name type="scientific">Taenia crassiceps</name>
    <dbReference type="NCBI Taxonomy" id="6207"/>
    <lineage>
        <taxon>Eukaryota</taxon>
        <taxon>Metazoa</taxon>
        <taxon>Spiralia</taxon>
        <taxon>Lophotrochozoa</taxon>
        <taxon>Platyhelminthes</taxon>
        <taxon>Cestoda</taxon>
        <taxon>Eucestoda</taxon>
        <taxon>Cyclophyllidea</taxon>
        <taxon>Taeniidae</taxon>
        <taxon>Taenia</taxon>
    </lineage>
</organism>